<sequence>MQTTSDPKKVLDILQSYTINNALSLQATGLLFYIANIDKRYQDLTGALCAQFEITARTLWKYINELRRHNILNIQPLRDTRGKITGSYLVRIKTPDGGNLHECAFFNPARRDHRS</sequence>
<dbReference type="EMBL" id="CDMK01000003">
    <property type="protein sequence ID" value="CRI35046.1"/>
    <property type="molecule type" value="Genomic_DNA"/>
</dbReference>
<dbReference type="OrthoDB" id="9988033at2"/>
<evidence type="ECO:0000313" key="2">
    <source>
        <dbReference type="Proteomes" id="UP000046090"/>
    </source>
</evidence>
<accession>A0A0K2Y7A5</accession>
<protein>
    <recommendedName>
        <fullName evidence="3">Helix-turn-helix type 11 domain-containing protein</fullName>
    </recommendedName>
</protein>
<gene>
    <name evidence="1" type="ORF">HHE01_00440</name>
</gene>
<name>A0A0K2Y7A5_HELHE</name>
<evidence type="ECO:0008006" key="3">
    <source>
        <dbReference type="Google" id="ProtNLM"/>
    </source>
</evidence>
<dbReference type="Proteomes" id="UP000046090">
    <property type="component" value="Unassembled WGS sequence"/>
</dbReference>
<proteinExistence type="predicted"/>
<organism evidence="1 2">
    <name type="scientific">Helicobacter heilmannii</name>
    <dbReference type="NCBI Taxonomy" id="35817"/>
    <lineage>
        <taxon>Bacteria</taxon>
        <taxon>Pseudomonadati</taxon>
        <taxon>Campylobacterota</taxon>
        <taxon>Epsilonproteobacteria</taxon>
        <taxon>Campylobacterales</taxon>
        <taxon>Helicobacteraceae</taxon>
        <taxon>Helicobacter</taxon>
    </lineage>
</organism>
<dbReference type="RefSeq" id="WP_015106667.1">
    <property type="nucleotide sequence ID" value="NZ_CDMK01000003.1"/>
</dbReference>
<keyword evidence="2" id="KW-1185">Reference proteome</keyword>
<evidence type="ECO:0000313" key="1">
    <source>
        <dbReference type="EMBL" id="CRI35046.1"/>
    </source>
</evidence>
<reference evidence="2" key="1">
    <citation type="submission" date="2014-12" db="EMBL/GenBank/DDBJ databases">
        <authorList>
            <person name="Smet A."/>
        </authorList>
    </citation>
    <scope>NUCLEOTIDE SEQUENCE [LARGE SCALE GENOMIC DNA]</scope>
</reference>
<dbReference type="STRING" id="1216962.BN341_8790"/>
<dbReference type="AlphaFoldDB" id="A0A0K2Y7A5"/>
<dbReference type="GeneID" id="76197535"/>